<dbReference type="HOGENOM" id="CLU_011615_5_0_7"/>
<keyword evidence="1" id="KW-0677">Repeat</keyword>
<feature type="transmembrane region" description="Helical" evidence="4">
    <location>
        <begin position="395"/>
        <end position="415"/>
    </location>
</feature>
<keyword evidence="2 3" id="KW-0802">TPR repeat</keyword>
<dbReference type="Pfam" id="PF13432">
    <property type="entry name" value="TPR_16"/>
    <property type="match status" value="1"/>
</dbReference>
<feature type="transmembrane region" description="Helical" evidence="4">
    <location>
        <begin position="271"/>
        <end position="292"/>
    </location>
</feature>
<dbReference type="RefSeq" id="WP_012175829.1">
    <property type="nucleotide sequence ID" value="NC_009943.1"/>
</dbReference>
<dbReference type="eggNOG" id="COG0457">
    <property type="taxonomic scope" value="Bacteria"/>
</dbReference>
<feature type="transmembrane region" description="Helical" evidence="4">
    <location>
        <begin position="145"/>
        <end position="167"/>
    </location>
</feature>
<feature type="repeat" description="TPR" evidence="3">
    <location>
        <begin position="440"/>
        <end position="473"/>
    </location>
</feature>
<evidence type="ECO:0000313" key="5">
    <source>
        <dbReference type="EMBL" id="ABW68217.1"/>
    </source>
</evidence>
<dbReference type="PROSITE" id="PS50005">
    <property type="entry name" value="TPR"/>
    <property type="match status" value="4"/>
</dbReference>
<dbReference type="GO" id="GO:0035269">
    <property type="term" value="P:protein O-linked glycosylation via mannose"/>
    <property type="evidence" value="ECO:0007669"/>
    <property type="project" value="TreeGrafter"/>
</dbReference>
<keyword evidence="4" id="KW-0472">Membrane</keyword>
<dbReference type="STRING" id="96561.Dole_2413"/>
<feature type="transmembrane region" description="Helical" evidence="4">
    <location>
        <begin position="366"/>
        <end position="383"/>
    </location>
</feature>
<dbReference type="InterPro" id="IPR011990">
    <property type="entry name" value="TPR-like_helical_dom_sf"/>
</dbReference>
<dbReference type="Gene3D" id="1.25.40.10">
    <property type="entry name" value="Tetratricopeptide repeat domain"/>
    <property type="match status" value="2"/>
</dbReference>
<feature type="transmembrane region" description="Helical" evidence="4">
    <location>
        <begin position="312"/>
        <end position="332"/>
    </location>
</feature>
<sequence length="593" mass="65874">MTKPSRTDVVMKKHGREIFISLLLAMAVLVVYAQVRNFELVRDDDYTVMSYADVHTAHGFDISAAFTGGPSCFPYRVPLVMLSHMLDLVLFGQAFGLHHMVNVFIHIINTLFLFYAFRFATGDTWKSAGLAALFAVHPLNVEPVVWLPCRVTLLSGFFFILTLLCYFRYAKRPTKAGYALVLLFYVAGLLAKPEVIYLPFVLLLMDYWPLGRWRGTAPAYNPCALPEHAGLSVTALLKEKTPLFLVALAGAGLATYLYIKTPVRGMIPKDSILPLFTDVLAGVPLSYLVYLLKILFPFNLSVFSGLDYVPPGAWEIAGAAVLFFLITGLVFYTGRRRPYMIIGLLWFLLTMALPVVLSGLFRHSLIHRYTYLPGIGILVILVWGGHDIFKHNRHLLSFFVATLLVLVLGSMTLSWRQTAIWKNTATLYESLLKSGHRPAEDVYTDLGNIMLGRGATDQAIVYYQKALAHSPADPRLYHCLGLAHARKGAVSAALAAYHRALALNPDFALAHNNLANLLADTGQIDEAIDHYRAALAADPGQPEFYNNLATTLAQSGRIPEAIQHLEKALAIDPEYQTARKNLARLRVMESSGE</sequence>
<proteinExistence type="predicted"/>
<dbReference type="PANTHER" id="PTHR44227">
    <property type="match status" value="1"/>
</dbReference>
<dbReference type="SUPFAM" id="SSF48452">
    <property type="entry name" value="TPR-like"/>
    <property type="match status" value="1"/>
</dbReference>
<keyword evidence="6" id="KW-1185">Reference proteome</keyword>
<feature type="transmembrane region" description="Helical" evidence="4">
    <location>
        <begin position="103"/>
        <end position="120"/>
    </location>
</feature>
<dbReference type="AlphaFoldDB" id="A8ZVN0"/>
<dbReference type="GO" id="GO:0000030">
    <property type="term" value="F:mannosyltransferase activity"/>
    <property type="evidence" value="ECO:0007669"/>
    <property type="project" value="TreeGrafter"/>
</dbReference>
<evidence type="ECO:0000256" key="3">
    <source>
        <dbReference type="PROSITE-ProRule" id="PRU00339"/>
    </source>
</evidence>
<evidence type="ECO:0000256" key="2">
    <source>
        <dbReference type="ARBA" id="ARBA00022803"/>
    </source>
</evidence>
<feature type="repeat" description="TPR" evidence="3">
    <location>
        <begin position="474"/>
        <end position="507"/>
    </location>
</feature>
<feature type="transmembrane region" description="Helical" evidence="4">
    <location>
        <begin position="339"/>
        <end position="360"/>
    </location>
</feature>
<evidence type="ECO:0000256" key="1">
    <source>
        <dbReference type="ARBA" id="ARBA00022737"/>
    </source>
</evidence>
<dbReference type="OrthoDB" id="9807628at2"/>
<dbReference type="KEGG" id="dol:Dole_2413"/>
<feature type="repeat" description="TPR" evidence="3">
    <location>
        <begin position="542"/>
        <end position="575"/>
    </location>
</feature>
<dbReference type="SMART" id="SM00028">
    <property type="entry name" value="TPR"/>
    <property type="match status" value="4"/>
</dbReference>
<protein>
    <submittedName>
        <fullName evidence="5">TPR repeat-containing protein</fullName>
    </submittedName>
</protein>
<dbReference type="PROSITE" id="PS50293">
    <property type="entry name" value="TPR_REGION"/>
    <property type="match status" value="1"/>
</dbReference>
<feature type="transmembrane region" description="Helical" evidence="4">
    <location>
        <begin position="179"/>
        <end position="205"/>
    </location>
</feature>
<dbReference type="InterPro" id="IPR019734">
    <property type="entry name" value="TPR_rpt"/>
</dbReference>
<organism evidence="5 6">
    <name type="scientific">Desulfosudis oleivorans (strain DSM 6200 / JCM 39069 / Hxd3)</name>
    <name type="common">Desulfococcus oleovorans</name>
    <dbReference type="NCBI Taxonomy" id="96561"/>
    <lineage>
        <taxon>Bacteria</taxon>
        <taxon>Pseudomonadati</taxon>
        <taxon>Thermodesulfobacteriota</taxon>
        <taxon>Desulfobacteria</taxon>
        <taxon>Desulfobacterales</taxon>
        <taxon>Desulfosudaceae</taxon>
        <taxon>Desulfosudis</taxon>
    </lineage>
</organism>
<dbReference type="PANTHER" id="PTHR44227:SF3">
    <property type="entry name" value="PROTEIN O-MANNOSYL-TRANSFERASE TMTC4"/>
    <property type="match status" value="1"/>
</dbReference>
<dbReference type="EMBL" id="CP000859">
    <property type="protein sequence ID" value="ABW68217.1"/>
    <property type="molecule type" value="Genomic_DNA"/>
</dbReference>
<evidence type="ECO:0000256" key="4">
    <source>
        <dbReference type="SAM" id="Phobius"/>
    </source>
</evidence>
<feature type="repeat" description="TPR" evidence="3">
    <location>
        <begin position="508"/>
        <end position="541"/>
    </location>
</feature>
<dbReference type="Proteomes" id="UP000008561">
    <property type="component" value="Chromosome"/>
</dbReference>
<keyword evidence="4" id="KW-0812">Transmembrane</keyword>
<gene>
    <name evidence="5" type="ordered locus">Dole_2413</name>
</gene>
<dbReference type="Pfam" id="PF13414">
    <property type="entry name" value="TPR_11"/>
    <property type="match status" value="1"/>
</dbReference>
<reference evidence="5 6" key="1">
    <citation type="submission" date="2007-10" db="EMBL/GenBank/DDBJ databases">
        <title>Complete sequence of Desulfococcus oleovorans Hxd3.</title>
        <authorList>
            <consortium name="US DOE Joint Genome Institute"/>
            <person name="Copeland A."/>
            <person name="Lucas S."/>
            <person name="Lapidus A."/>
            <person name="Barry K."/>
            <person name="Glavina del Rio T."/>
            <person name="Dalin E."/>
            <person name="Tice H."/>
            <person name="Pitluck S."/>
            <person name="Kiss H."/>
            <person name="Brettin T."/>
            <person name="Bruce D."/>
            <person name="Detter J.C."/>
            <person name="Han C."/>
            <person name="Schmutz J."/>
            <person name="Larimer F."/>
            <person name="Land M."/>
            <person name="Hauser L."/>
            <person name="Kyrpides N."/>
            <person name="Kim E."/>
            <person name="Wawrik B."/>
            <person name="Richardson P."/>
        </authorList>
    </citation>
    <scope>NUCLEOTIDE SEQUENCE [LARGE SCALE GENOMIC DNA]</scope>
    <source>
        <strain evidence="6">DSM 6200 / JCM 39069 / Hxd3</strain>
    </source>
</reference>
<dbReference type="InterPro" id="IPR052346">
    <property type="entry name" value="O-mannosyl-transferase_TMTC"/>
</dbReference>
<name>A8ZVN0_DESOH</name>
<evidence type="ECO:0000313" key="6">
    <source>
        <dbReference type="Proteomes" id="UP000008561"/>
    </source>
</evidence>
<keyword evidence="4" id="KW-1133">Transmembrane helix</keyword>
<feature type="transmembrane region" description="Helical" evidence="4">
    <location>
        <begin position="241"/>
        <end position="259"/>
    </location>
</feature>
<accession>A8ZVN0</accession>
<dbReference type="GO" id="GO:0030968">
    <property type="term" value="P:endoplasmic reticulum unfolded protein response"/>
    <property type="evidence" value="ECO:0007669"/>
    <property type="project" value="TreeGrafter"/>
</dbReference>